<name>A0A164FMA8_9CRUS</name>
<keyword evidence="2" id="KW-1185">Reference proteome</keyword>
<evidence type="ECO:0000313" key="1">
    <source>
        <dbReference type="EMBL" id="KZR97936.1"/>
    </source>
</evidence>
<dbReference type="Proteomes" id="UP000076858">
    <property type="component" value="Unassembled WGS sequence"/>
</dbReference>
<accession>A0A164FMA8</accession>
<dbReference type="AlphaFoldDB" id="A0A164FMA8"/>
<dbReference type="EMBL" id="LRGB01019522">
    <property type="protein sequence ID" value="KZR97936.1"/>
    <property type="molecule type" value="Genomic_DNA"/>
</dbReference>
<feature type="non-terminal residue" evidence="1">
    <location>
        <position position="1"/>
    </location>
</feature>
<proteinExistence type="predicted"/>
<organism evidence="1 2">
    <name type="scientific">Daphnia magna</name>
    <dbReference type="NCBI Taxonomy" id="35525"/>
    <lineage>
        <taxon>Eukaryota</taxon>
        <taxon>Metazoa</taxon>
        <taxon>Ecdysozoa</taxon>
        <taxon>Arthropoda</taxon>
        <taxon>Crustacea</taxon>
        <taxon>Branchiopoda</taxon>
        <taxon>Diplostraca</taxon>
        <taxon>Cladocera</taxon>
        <taxon>Anomopoda</taxon>
        <taxon>Daphniidae</taxon>
        <taxon>Daphnia</taxon>
    </lineage>
</organism>
<sequence length="88" mass="10495">LGVDFLAERDEISDCKQLFGILQFLLNRFHIVFRFEHREAHFLACLPFICLYKCEQVISIFIKNGVEWLLWSTEVDRLHCQPHLLGKF</sequence>
<evidence type="ECO:0000313" key="2">
    <source>
        <dbReference type="Proteomes" id="UP000076858"/>
    </source>
</evidence>
<gene>
    <name evidence="1" type="ORF">APZ42_006923</name>
</gene>
<comment type="caution">
    <text evidence="1">The sequence shown here is derived from an EMBL/GenBank/DDBJ whole genome shotgun (WGS) entry which is preliminary data.</text>
</comment>
<protein>
    <submittedName>
        <fullName evidence="1">Uncharacterized protein</fullName>
    </submittedName>
</protein>
<reference evidence="1 2" key="1">
    <citation type="submission" date="2016-03" db="EMBL/GenBank/DDBJ databases">
        <title>EvidentialGene: Evidence-directed Construction of Genes on Genomes.</title>
        <authorList>
            <person name="Gilbert D.G."/>
            <person name="Choi J.-H."/>
            <person name="Mockaitis K."/>
            <person name="Colbourne J."/>
            <person name="Pfrender M."/>
        </authorList>
    </citation>
    <scope>NUCLEOTIDE SEQUENCE [LARGE SCALE GENOMIC DNA]</scope>
    <source>
        <strain evidence="1 2">Xinb3</strain>
        <tissue evidence="1">Complete organism</tissue>
    </source>
</reference>